<gene>
    <name evidence="2" type="ORF">E2C01_018391</name>
</gene>
<dbReference type="EMBL" id="VSRR010001442">
    <property type="protein sequence ID" value="MPC25285.1"/>
    <property type="molecule type" value="Genomic_DNA"/>
</dbReference>
<evidence type="ECO:0000313" key="3">
    <source>
        <dbReference type="Proteomes" id="UP000324222"/>
    </source>
</evidence>
<comment type="caution">
    <text evidence="2">The sequence shown here is derived from an EMBL/GenBank/DDBJ whole genome shotgun (WGS) entry which is preliminary data.</text>
</comment>
<name>A0A5B7DVD5_PORTR</name>
<accession>A0A5B7DVD5</accession>
<dbReference type="OrthoDB" id="6369238at2759"/>
<feature type="region of interest" description="Disordered" evidence="1">
    <location>
        <begin position="169"/>
        <end position="204"/>
    </location>
</feature>
<feature type="compositionally biased region" description="Pro residues" evidence="1">
    <location>
        <begin position="605"/>
        <end position="634"/>
    </location>
</feature>
<dbReference type="AlphaFoldDB" id="A0A5B7DVD5"/>
<feature type="region of interest" description="Disordered" evidence="1">
    <location>
        <begin position="599"/>
        <end position="634"/>
    </location>
</feature>
<keyword evidence="3" id="KW-1185">Reference proteome</keyword>
<evidence type="ECO:0000256" key="1">
    <source>
        <dbReference type="SAM" id="MobiDB-lite"/>
    </source>
</evidence>
<evidence type="ECO:0000313" key="2">
    <source>
        <dbReference type="EMBL" id="MPC25285.1"/>
    </source>
</evidence>
<organism evidence="2 3">
    <name type="scientific">Portunus trituberculatus</name>
    <name type="common">Swimming crab</name>
    <name type="synonym">Neptunus trituberculatus</name>
    <dbReference type="NCBI Taxonomy" id="210409"/>
    <lineage>
        <taxon>Eukaryota</taxon>
        <taxon>Metazoa</taxon>
        <taxon>Ecdysozoa</taxon>
        <taxon>Arthropoda</taxon>
        <taxon>Crustacea</taxon>
        <taxon>Multicrustacea</taxon>
        <taxon>Malacostraca</taxon>
        <taxon>Eumalacostraca</taxon>
        <taxon>Eucarida</taxon>
        <taxon>Decapoda</taxon>
        <taxon>Pleocyemata</taxon>
        <taxon>Brachyura</taxon>
        <taxon>Eubrachyura</taxon>
        <taxon>Portunoidea</taxon>
        <taxon>Portunidae</taxon>
        <taxon>Portuninae</taxon>
        <taxon>Portunus</taxon>
    </lineage>
</organism>
<proteinExistence type="predicted"/>
<sequence>MSKTVLVLNGQTVILTSDAADTVVQGAAPLHTPMLEQAPVPARHGPEAAQDGQPEVLQVRVQGHEVPGFMVAPGGGGEAALHKVIGGQPQHTLPGVEEGQQALVGGSVVSEGGFLQLPVAPTQGTASLGEHQGGGLGGEVFTITTDRLGQGQDDTQDLQSLADLVHLPLAAPGVKGPPGSLEHKEGSQGLEQNQGHGQGQSEGGSLSTLVAIIQAEDGTTHTIELTPEEACRLDLLSTVTTTTTTTTTTATTTLQHLADCPSSLVATVAGEQHSRQAVEEETRGLPLAKECSTVFTEGPAGAGDLGGEGEGEGDVSLGPFLLIPEYNSDGSVSTVLQLAGTEAEAAAATAVPVTPAVSSDVHHTTTAATTMTTITTTTSTAVTTTTTTTTTSLSFTDLKKPAATTTATTATTTSAATTTPFPRSGQGMQRIRLPLAAPVGTTTARTHSVLRGKTPEWQAVALVPGAGPRVSHRVSGTTYLRDIAKRTKFRNLTSFLEGKEDSVGPCEAPLAPSNPCLTSAQSFSATAGVSLLRTVPTVPAITRTVPGVSTPRLASLPSHTVVQEVPPTSRDGTLTIRVSTGPINATTTATTITTGTTTATALLHPSPPPSLPPPPLPTLPLLPPPPPPLPPPPPISTATPSIKCAGMCCLPPVYCCLVGVVAGQCGLTPAGRVAAQFITVPTLSRVPGQRGQQHPGNLGLHQPHLHCVLLLRW</sequence>
<protein>
    <submittedName>
        <fullName evidence="2">Uncharacterized protein</fullName>
    </submittedName>
</protein>
<reference evidence="2 3" key="1">
    <citation type="submission" date="2019-05" db="EMBL/GenBank/DDBJ databases">
        <title>Another draft genome of Portunus trituberculatus and its Hox gene families provides insights of decapod evolution.</title>
        <authorList>
            <person name="Jeong J.-H."/>
            <person name="Song I."/>
            <person name="Kim S."/>
            <person name="Choi T."/>
            <person name="Kim D."/>
            <person name="Ryu S."/>
            <person name="Kim W."/>
        </authorList>
    </citation>
    <scope>NUCLEOTIDE SEQUENCE [LARGE SCALE GENOMIC DNA]</scope>
    <source>
        <tissue evidence="2">Muscle</tissue>
    </source>
</reference>
<dbReference type="Proteomes" id="UP000324222">
    <property type="component" value="Unassembled WGS sequence"/>
</dbReference>